<organism evidence="2 3">
    <name type="scientific">Acidilobus saccharovorans (strain DSM 16705 / JCM 18335 / VKM B-2471 / 345-15)</name>
    <dbReference type="NCBI Taxonomy" id="666510"/>
    <lineage>
        <taxon>Archaea</taxon>
        <taxon>Thermoproteota</taxon>
        <taxon>Thermoprotei</taxon>
        <taxon>Acidilobales</taxon>
        <taxon>Acidilobaceae</taxon>
        <taxon>Acidilobus</taxon>
    </lineage>
</organism>
<feature type="transmembrane region" description="Helical" evidence="1">
    <location>
        <begin position="30"/>
        <end position="49"/>
    </location>
</feature>
<feature type="transmembrane region" description="Helical" evidence="1">
    <location>
        <begin position="61"/>
        <end position="83"/>
    </location>
</feature>
<dbReference type="HOGENOM" id="CLU_070738_1_0_2"/>
<proteinExistence type="predicted"/>
<gene>
    <name evidence="2" type="ordered locus">ASAC_0608</name>
</gene>
<protein>
    <submittedName>
        <fullName evidence="2">Membrane protein-like protein</fullName>
    </submittedName>
</protein>
<dbReference type="RefSeq" id="WP_013266527.1">
    <property type="nucleotide sequence ID" value="NC_014374.1"/>
</dbReference>
<dbReference type="AlphaFoldDB" id="D9Q127"/>
<evidence type="ECO:0000313" key="2">
    <source>
        <dbReference type="EMBL" id="ADL19015.1"/>
    </source>
</evidence>
<dbReference type="GeneID" id="9498841"/>
<dbReference type="PANTHER" id="PTHR39419:SF1">
    <property type="entry name" value="SLL0814 PROTEIN"/>
    <property type="match status" value="1"/>
</dbReference>
<accession>D9Q127</accession>
<keyword evidence="1" id="KW-0472">Membrane</keyword>
<dbReference type="eggNOG" id="arCOG02835">
    <property type="taxonomic scope" value="Archaea"/>
</dbReference>
<keyword evidence="1" id="KW-0812">Transmembrane</keyword>
<dbReference type="Pfam" id="PF04240">
    <property type="entry name" value="Caroten_synth"/>
    <property type="match status" value="1"/>
</dbReference>
<keyword evidence="3" id="KW-1185">Reference proteome</keyword>
<dbReference type="KEGG" id="asc:ASAC_0608"/>
<feature type="transmembrane region" description="Helical" evidence="1">
    <location>
        <begin position="157"/>
        <end position="178"/>
    </location>
</feature>
<dbReference type="PANTHER" id="PTHR39419">
    <property type="entry name" value="SLL0814 PROTEIN"/>
    <property type="match status" value="1"/>
</dbReference>
<name>D9Q127_ACIS3</name>
<dbReference type="InterPro" id="IPR007354">
    <property type="entry name" value="CruF-like"/>
</dbReference>
<dbReference type="EMBL" id="CP001742">
    <property type="protein sequence ID" value="ADL19015.1"/>
    <property type="molecule type" value="Genomic_DNA"/>
</dbReference>
<reference evidence="2 3" key="1">
    <citation type="journal article" date="2010" name="Appl. Environ. Microbiol.">
        <title>The genome sequence of the crenarchaeon Acidilobus saccharovorans supports a new order, Acidilobales, and suggests an important ecological role in terrestrial acidic hot springs.</title>
        <authorList>
            <person name="Mardanov A.V."/>
            <person name="Svetlitchnyi V.A."/>
            <person name="Beletsky A.V."/>
            <person name="Prokofeva M.I."/>
            <person name="Bonch-Osmolovskaya E.A."/>
            <person name="Ravin N.V."/>
            <person name="Skryabin K.G."/>
        </authorList>
    </citation>
    <scope>NUCLEOTIDE SEQUENCE [LARGE SCALE GENOMIC DNA]</scope>
    <source>
        <strain evidence="3">DSM 16705 / JCM 18335 / VKM B-2471 / 345-15</strain>
    </source>
</reference>
<dbReference type="InParanoid" id="D9Q127"/>
<dbReference type="OrthoDB" id="107798at2157"/>
<evidence type="ECO:0000256" key="1">
    <source>
        <dbReference type="SAM" id="Phobius"/>
    </source>
</evidence>
<evidence type="ECO:0000313" key="3">
    <source>
        <dbReference type="Proteomes" id="UP000000346"/>
    </source>
</evidence>
<keyword evidence="1" id="KW-1133">Transmembrane helix</keyword>
<sequence>MNRLRLVAWSLSALYPPFLFLSVLDVPRPLSLVAAVVSTPIFFVTFYLLASYSELGGRRTLYFLAASAAISYAFEFLGVHYGLPFGKYYYTKGLGLKVLGVPVYIPLLWASLGFYSLAATGSYLAASLAMVAMDLAFDPFLTIEGHLWVWQTRGPYYGVPITNFIGWFVVSMAFYYAYDALGKAKPRPRLVSRAFYLEYVAAWSAMDFVSGLWLAGAAGLLAASLALALGALTGT</sequence>
<dbReference type="Proteomes" id="UP000000346">
    <property type="component" value="Chromosome"/>
</dbReference>
<feature type="transmembrane region" description="Helical" evidence="1">
    <location>
        <begin position="212"/>
        <end position="232"/>
    </location>
</feature>
<feature type="transmembrane region" description="Helical" evidence="1">
    <location>
        <begin position="7"/>
        <end position="24"/>
    </location>
</feature>
<dbReference type="STRING" id="666510.ASAC_0608"/>